<sequence length="110" mass="12295">MNIFIYHKFGTKNHTRYADVDKIGRSRGQVICDSLHAFTGCDCVSSFVSKDKLTVLKLLKTHSSNQALKQLCQCWQGSDGMLEKLEQFTCVMYTDSNSNSATVGNSVTVY</sequence>
<keyword evidence="2" id="KW-1185">Reference proteome</keyword>
<proteinExistence type="predicted"/>
<evidence type="ECO:0000313" key="1">
    <source>
        <dbReference type="EMBL" id="KAK4309140.1"/>
    </source>
</evidence>
<name>A0AAE1U7N2_9EUCA</name>
<accession>A0AAE1U7N2</accession>
<dbReference type="Proteomes" id="UP001292094">
    <property type="component" value="Unassembled WGS sequence"/>
</dbReference>
<evidence type="ECO:0000313" key="2">
    <source>
        <dbReference type="Proteomes" id="UP001292094"/>
    </source>
</evidence>
<gene>
    <name evidence="1" type="ORF">Pmani_019211</name>
</gene>
<protein>
    <submittedName>
        <fullName evidence="1">Uncharacterized protein</fullName>
    </submittedName>
</protein>
<organism evidence="1 2">
    <name type="scientific">Petrolisthes manimaculis</name>
    <dbReference type="NCBI Taxonomy" id="1843537"/>
    <lineage>
        <taxon>Eukaryota</taxon>
        <taxon>Metazoa</taxon>
        <taxon>Ecdysozoa</taxon>
        <taxon>Arthropoda</taxon>
        <taxon>Crustacea</taxon>
        <taxon>Multicrustacea</taxon>
        <taxon>Malacostraca</taxon>
        <taxon>Eumalacostraca</taxon>
        <taxon>Eucarida</taxon>
        <taxon>Decapoda</taxon>
        <taxon>Pleocyemata</taxon>
        <taxon>Anomura</taxon>
        <taxon>Galatheoidea</taxon>
        <taxon>Porcellanidae</taxon>
        <taxon>Petrolisthes</taxon>
    </lineage>
</organism>
<reference evidence="1" key="1">
    <citation type="submission" date="2023-11" db="EMBL/GenBank/DDBJ databases">
        <title>Genome assemblies of two species of porcelain crab, Petrolisthes cinctipes and Petrolisthes manimaculis (Anomura: Porcellanidae).</title>
        <authorList>
            <person name="Angst P."/>
        </authorList>
    </citation>
    <scope>NUCLEOTIDE SEQUENCE</scope>
    <source>
        <strain evidence="1">PB745_02</strain>
        <tissue evidence="1">Gill</tissue>
    </source>
</reference>
<dbReference type="AlphaFoldDB" id="A0AAE1U7N2"/>
<comment type="caution">
    <text evidence="1">The sequence shown here is derived from an EMBL/GenBank/DDBJ whole genome shotgun (WGS) entry which is preliminary data.</text>
</comment>
<dbReference type="EMBL" id="JAWZYT010001795">
    <property type="protein sequence ID" value="KAK4309140.1"/>
    <property type="molecule type" value="Genomic_DNA"/>
</dbReference>